<protein>
    <submittedName>
        <fullName evidence="3">Reverse transcriptase domain-containing protein</fullName>
    </submittedName>
</protein>
<reference evidence="3" key="1">
    <citation type="submission" date="2022-11" db="UniProtKB">
        <authorList>
            <consortium name="WormBaseParasite"/>
        </authorList>
    </citation>
    <scope>IDENTIFICATION</scope>
</reference>
<proteinExistence type="predicted"/>
<organism evidence="2 3">
    <name type="scientific">Plectus sambesii</name>
    <dbReference type="NCBI Taxonomy" id="2011161"/>
    <lineage>
        <taxon>Eukaryota</taxon>
        <taxon>Metazoa</taxon>
        <taxon>Ecdysozoa</taxon>
        <taxon>Nematoda</taxon>
        <taxon>Chromadorea</taxon>
        <taxon>Plectida</taxon>
        <taxon>Plectina</taxon>
        <taxon>Plectoidea</taxon>
        <taxon>Plectidae</taxon>
        <taxon>Plectus</taxon>
    </lineage>
</organism>
<dbReference type="SUPFAM" id="SSF56672">
    <property type="entry name" value="DNA/RNA polymerases"/>
    <property type="match status" value="1"/>
</dbReference>
<dbReference type="Proteomes" id="UP000887566">
    <property type="component" value="Unplaced"/>
</dbReference>
<dbReference type="Pfam" id="PF00078">
    <property type="entry name" value="RVT_1"/>
    <property type="match status" value="1"/>
</dbReference>
<evidence type="ECO:0000313" key="2">
    <source>
        <dbReference type="Proteomes" id="UP000887566"/>
    </source>
</evidence>
<evidence type="ECO:0000313" key="3">
    <source>
        <dbReference type="WBParaSite" id="PSAMB.scaffold6620size9107.g28846.t1"/>
    </source>
</evidence>
<dbReference type="AlphaFoldDB" id="A0A914X4B9"/>
<name>A0A914X4B9_9BILA</name>
<dbReference type="PANTHER" id="PTHR47027:SF25">
    <property type="entry name" value="REVERSE TRANSCRIPTASE DOMAIN-CONTAINING PROTEIN"/>
    <property type="match status" value="1"/>
</dbReference>
<feature type="domain" description="Reverse transcriptase" evidence="1">
    <location>
        <begin position="1"/>
        <end position="104"/>
    </location>
</feature>
<dbReference type="InterPro" id="IPR000477">
    <property type="entry name" value="RT_dom"/>
</dbReference>
<dbReference type="PROSITE" id="PS50878">
    <property type="entry name" value="RT_POL"/>
    <property type="match status" value="1"/>
</dbReference>
<dbReference type="PANTHER" id="PTHR47027">
    <property type="entry name" value="REVERSE TRANSCRIPTASE DOMAIN-CONTAINING PROTEIN"/>
    <property type="match status" value="1"/>
</dbReference>
<dbReference type="InterPro" id="IPR043502">
    <property type="entry name" value="DNA/RNA_pol_sf"/>
</dbReference>
<keyword evidence="2" id="KW-1185">Reference proteome</keyword>
<sequence length="104" mass="12033">MTNYANNKQDSGVSLEYQQRLSINFIDFVKAFDSVHRESLWSILRVYGVPNKFVDLFRDLYQGSICCIRTNDGMTDFFSVKTGVRQGCILSPFLFLIALDFVMR</sequence>
<evidence type="ECO:0000259" key="1">
    <source>
        <dbReference type="PROSITE" id="PS50878"/>
    </source>
</evidence>
<accession>A0A914X4B9</accession>
<dbReference type="WBParaSite" id="PSAMB.scaffold6620size9107.g28846.t1">
    <property type="protein sequence ID" value="PSAMB.scaffold6620size9107.g28846.t1"/>
    <property type="gene ID" value="PSAMB.scaffold6620size9107.g28846"/>
</dbReference>